<protein>
    <submittedName>
        <fullName evidence="3">Superfamily II DNA or RNA helicase</fullName>
    </submittedName>
</protein>
<keyword evidence="3" id="KW-0547">Nucleotide-binding</keyword>
<dbReference type="GO" id="GO:0016887">
    <property type="term" value="F:ATP hydrolysis activity"/>
    <property type="evidence" value="ECO:0007669"/>
    <property type="project" value="TreeGrafter"/>
</dbReference>
<feature type="domain" description="Helicase ATP-binding" evidence="1">
    <location>
        <begin position="1158"/>
        <end position="1332"/>
    </location>
</feature>
<dbReference type="InterPro" id="IPR006935">
    <property type="entry name" value="Helicase/UvrB_N"/>
</dbReference>
<dbReference type="InterPro" id="IPR001650">
    <property type="entry name" value="Helicase_C-like"/>
</dbReference>
<sequence length="1548" mass="170834">MAPEPLWEGPDSAVARRVTELSDQYLRAYAAHPGLIEEHANIERSITQGGYGRRQLYELIQNGADELQREPGGGIHVVLTPDALYCANRGTAITQDGAETILASHLSRKRGTEIGRFGLGFKSVLSISDSPDFFSRSGSFGWDRRHAEATIRTHTGTTGPTPVLRVARVLDADAARAGDPVLDELMCWATTVIRLPLLEGHLDRLAQDLRDFPSDFVIFSPHIGRLDLDDRTGLVPQRKTVTVSGDGTDRVVVEQSGGAERTVTWKVFERIHRPSEQARRDAGEFHDRDEIPLSWAVPVSGGGQGTGAFWAFFPTTYETTLSGILNAPWKTNEDRQNLLKDNLFNDELMTAAAELIVDSLPELSTDEDPARHLLFITARGREARNWADKELSAAIYRLAARRPSLPDQTGRLRTPTEVRLHPARLDPEWLSRWRGVPGRPDDWCHHSVEETVRRSRAEQILAGAGRGPATLRHWLEAVALPGSPPGTAAALRIVAQMSDRRHPLLDDGHIARIVLVADGRVLTLSDQVFRRTPGEPEADGLTYIDRRLDEDPELDEVLTDLGIYEADAAGRLLSLLQSDLSDADDESWETFWALTRRLVPSVAAEMIDEQGFTARVRVRVGSGAFMGLRECLMPGRVVLAGSSVAVDVDFHREDVALLGLLDVSDVPRESDDPGRDGWLDEYRRKMILAFYASLPPSASRPVERGIKVAGVAPAGPLGLLTTLTPSETARFLRHVPPAGVVTTWHVTATTRVDRRLDVPSPLVWAARRYGHLQTAWGLLPVDDSVGPGLALPTGVLPAADIGADLATALGLPQHTDEIGEARWRRMVAHAEEHLQVEQVGELYGLACSYLPVAPPRIRCLVGADPGWAAPGEVTMAADAGQRRRLRDHDVPVLPVPPEAVDGLRAAWGLSVLDDVLSNEVRAVPVREPVPVEDLFPRLRFLPGRPLHGVRVVACSELEELVSGPNGRRARPASVLRSDDVVYSLEPYDDATLLRRLRERFGLQLTDQQVEQILAHNEQVRRDARLVAVRDQPDDAARLLVLLGADVLRTRIPQPVLEAVAAAEGPLDDRTVAELALDVFGSTVLREYRSDLDRLGLDVPEQWAGGHRARRLVTDLGFPVTFAGERQPSLEASVVVDGPAAFPPLHEYQEIMVRRVRSVAESRPPLRGMLCLPTGAGKTRTAVQALIESMRDEALPRLRPILWIAQSEELCEQAVHSWQSAWRSLGGAARLTISRLWSGNTADPVTDGFHLVVATDAKLALIIDSPDYEWLRDAQCVIIDEAHTSLSPRYTSVLASLGITPHRTRCPLIGLTATPFIGTNAPETERLTRRYNRNRLDFDVDGREVLAPRPYESLQEMGVLARIRHRELDGATIQLSESERAEAAVHPWLPTSAENRLAADQERTAMLVKEITALPQQWPILVFATSVEHAHVLAALLNRRGVRSAAVTGSTEHGLRRQTIRRFRDGEIRVLTNYSVLTQGFDAPATRAIVVARPTFSPNVYQQMIGRGLRGPRNRGKEECLVLDVADNITHFGAELAFRDFEYLWRSPG</sequence>
<name>A0A1C5JIT4_9ACTN</name>
<dbReference type="NCBIfam" id="NF047352">
    <property type="entry name" value="P_loop_sacsin"/>
    <property type="match status" value="1"/>
</dbReference>
<evidence type="ECO:0000313" key="4">
    <source>
        <dbReference type="Proteomes" id="UP000198221"/>
    </source>
</evidence>
<dbReference type="Pfam" id="PF04851">
    <property type="entry name" value="ResIII"/>
    <property type="match status" value="1"/>
</dbReference>
<evidence type="ECO:0000313" key="3">
    <source>
        <dbReference type="EMBL" id="SCG69946.1"/>
    </source>
</evidence>
<dbReference type="GO" id="GO:0004386">
    <property type="term" value="F:helicase activity"/>
    <property type="evidence" value="ECO:0007669"/>
    <property type="project" value="UniProtKB-KW"/>
</dbReference>
<keyword evidence="4" id="KW-1185">Reference proteome</keyword>
<dbReference type="GO" id="GO:0005524">
    <property type="term" value="F:ATP binding"/>
    <property type="evidence" value="ECO:0007669"/>
    <property type="project" value="InterPro"/>
</dbReference>
<dbReference type="SUPFAM" id="SSF55874">
    <property type="entry name" value="ATPase domain of HSP90 chaperone/DNA topoisomerase II/histidine kinase"/>
    <property type="match status" value="1"/>
</dbReference>
<keyword evidence="3" id="KW-0347">Helicase</keyword>
<proteinExistence type="predicted"/>
<feature type="domain" description="Helicase C-terminal" evidence="2">
    <location>
        <begin position="1405"/>
        <end position="1548"/>
    </location>
</feature>
<dbReference type="Pfam" id="PF00271">
    <property type="entry name" value="Helicase_C"/>
    <property type="match status" value="1"/>
</dbReference>
<dbReference type="SUPFAM" id="SSF52540">
    <property type="entry name" value="P-loop containing nucleoside triphosphate hydrolases"/>
    <property type="match status" value="1"/>
</dbReference>
<evidence type="ECO:0000259" key="2">
    <source>
        <dbReference type="PROSITE" id="PS51194"/>
    </source>
</evidence>
<dbReference type="SMART" id="SM00490">
    <property type="entry name" value="HELICc"/>
    <property type="match status" value="1"/>
</dbReference>
<dbReference type="SMART" id="SM00487">
    <property type="entry name" value="DEXDc"/>
    <property type="match status" value="1"/>
</dbReference>
<dbReference type="EMBL" id="LT607754">
    <property type="protein sequence ID" value="SCG69946.1"/>
    <property type="molecule type" value="Genomic_DNA"/>
</dbReference>
<dbReference type="Gene3D" id="3.40.50.300">
    <property type="entry name" value="P-loop containing nucleotide triphosphate hydrolases"/>
    <property type="match status" value="2"/>
</dbReference>
<dbReference type="RefSeq" id="WP_089014191.1">
    <property type="nucleotide sequence ID" value="NZ_LT607754.1"/>
</dbReference>
<reference evidence="4" key="1">
    <citation type="submission" date="2016-06" db="EMBL/GenBank/DDBJ databases">
        <authorList>
            <person name="Varghese N."/>
            <person name="Submissions Spin"/>
        </authorList>
    </citation>
    <scope>NUCLEOTIDE SEQUENCE [LARGE SCALE GENOMIC DNA]</scope>
    <source>
        <strain evidence="4">DSM 43819</strain>
    </source>
</reference>
<keyword evidence="3" id="KW-0067">ATP-binding</keyword>
<dbReference type="PROSITE" id="PS51194">
    <property type="entry name" value="HELICASE_CTER"/>
    <property type="match status" value="1"/>
</dbReference>
<dbReference type="PANTHER" id="PTHR47962:SF7">
    <property type="entry name" value="MITOCHONDRIAL ATP-DEPENDENT HELICASE IRC3-RELATED"/>
    <property type="match status" value="1"/>
</dbReference>
<dbReference type="InterPro" id="IPR014001">
    <property type="entry name" value="Helicase_ATP-bd"/>
</dbReference>
<evidence type="ECO:0000259" key="1">
    <source>
        <dbReference type="PROSITE" id="PS51192"/>
    </source>
</evidence>
<dbReference type="GO" id="GO:0003677">
    <property type="term" value="F:DNA binding"/>
    <property type="evidence" value="ECO:0007669"/>
    <property type="project" value="InterPro"/>
</dbReference>
<dbReference type="InterPro" id="IPR052511">
    <property type="entry name" value="ATP-dep_Helicase"/>
</dbReference>
<gene>
    <name evidence="3" type="ORF">GA0070613_4688</name>
</gene>
<keyword evidence="3" id="KW-0378">Hydrolase</keyword>
<dbReference type="InterPro" id="IPR036890">
    <property type="entry name" value="HATPase_C_sf"/>
</dbReference>
<dbReference type="Proteomes" id="UP000198221">
    <property type="component" value="Chromosome I"/>
</dbReference>
<accession>A0A1C5JIT4</accession>
<organism evidence="3 4">
    <name type="scientific">Micromonospora inositola</name>
    <dbReference type="NCBI Taxonomy" id="47865"/>
    <lineage>
        <taxon>Bacteria</taxon>
        <taxon>Bacillati</taxon>
        <taxon>Actinomycetota</taxon>
        <taxon>Actinomycetes</taxon>
        <taxon>Micromonosporales</taxon>
        <taxon>Micromonosporaceae</taxon>
        <taxon>Micromonospora</taxon>
    </lineage>
</organism>
<dbReference type="InterPro" id="IPR027417">
    <property type="entry name" value="P-loop_NTPase"/>
</dbReference>
<dbReference type="OrthoDB" id="9776021at2"/>
<dbReference type="PANTHER" id="PTHR47962">
    <property type="entry name" value="ATP-DEPENDENT HELICASE LHR-RELATED-RELATED"/>
    <property type="match status" value="1"/>
</dbReference>
<dbReference type="PROSITE" id="PS51192">
    <property type="entry name" value="HELICASE_ATP_BIND_1"/>
    <property type="match status" value="1"/>
</dbReference>